<dbReference type="GO" id="GO:0016491">
    <property type="term" value="F:oxidoreductase activity"/>
    <property type="evidence" value="ECO:0007669"/>
    <property type="project" value="UniProtKB-KW"/>
</dbReference>
<dbReference type="FunFam" id="3.30.70.2740:FF:000001">
    <property type="entry name" value="D-lactate dehydrogenase mitochondrial"/>
    <property type="match status" value="1"/>
</dbReference>
<evidence type="ECO:0000256" key="4">
    <source>
        <dbReference type="ARBA" id="ARBA00022827"/>
    </source>
</evidence>
<dbReference type="InterPro" id="IPR051914">
    <property type="entry name" value="FAD-linked_OxidoTrans_Type4"/>
</dbReference>
<accession>A0A2T2XG63</accession>
<proteinExistence type="inferred from homology"/>
<dbReference type="Pfam" id="PF02913">
    <property type="entry name" value="FAD-oxidase_C"/>
    <property type="match status" value="1"/>
</dbReference>
<protein>
    <submittedName>
        <fullName evidence="7">FAD-binding oxidoreductase</fullName>
    </submittedName>
</protein>
<feature type="domain" description="FAD-binding PCMH-type" evidence="6">
    <location>
        <begin position="63"/>
        <end position="241"/>
    </location>
</feature>
<dbReference type="GO" id="GO:0071949">
    <property type="term" value="F:FAD binding"/>
    <property type="evidence" value="ECO:0007669"/>
    <property type="project" value="InterPro"/>
</dbReference>
<organism evidence="7 8">
    <name type="scientific">Sulfobacillus benefaciens</name>
    <dbReference type="NCBI Taxonomy" id="453960"/>
    <lineage>
        <taxon>Bacteria</taxon>
        <taxon>Bacillati</taxon>
        <taxon>Bacillota</taxon>
        <taxon>Clostridia</taxon>
        <taxon>Eubacteriales</taxon>
        <taxon>Clostridiales Family XVII. Incertae Sedis</taxon>
        <taxon>Sulfobacillus</taxon>
    </lineage>
</organism>
<evidence type="ECO:0000313" key="7">
    <source>
        <dbReference type="EMBL" id="PSR33468.1"/>
    </source>
</evidence>
<dbReference type="PANTHER" id="PTHR42934:SF1">
    <property type="entry name" value="GLYCOLATE OXIDASE SUBUNIT GLCD"/>
    <property type="match status" value="1"/>
</dbReference>
<dbReference type="Proteomes" id="UP000242972">
    <property type="component" value="Unassembled WGS sequence"/>
</dbReference>
<dbReference type="InterPro" id="IPR016166">
    <property type="entry name" value="FAD-bd_PCMH"/>
</dbReference>
<name>A0A2T2XG63_9FIRM</name>
<evidence type="ECO:0000256" key="2">
    <source>
        <dbReference type="ARBA" id="ARBA00008000"/>
    </source>
</evidence>
<dbReference type="SUPFAM" id="SSF56176">
    <property type="entry name" value="FAD-binding/transporter-associated domain-like"/>
    <property type="match status" value="2"/>
</dbReference>
<gene>
    <name evidence="7" type="ORF">C7B46_09910</name>
</gene>
<dbReference type="Gene3D" id="3.30.70.2740">
    <property type="match status" value="1"/>
</dbReference>
<comment type="caution">
    <text evidence="7">The sequence shown here is derived from an EMBL/GenBank/DDBJ whole genome shotgun (WGS) entry which is preliminary data.</text>
</comment>
<dbReference type="Pfam" id="PF01565">
    <property type="entry name" value="FAD_binding_4"/>
    <property type="match status" value="2"/>
</dbReference>
<dbReference type="Gene3D" id="1.10.45.10">
    <property type="entry name" value="Vanillyl-alcohol Oxidase, Chain A, domain 4"/>
    <property type="match status" value="1"/>
</dbReference>
<dbReference type="InterPro" id="IPR016171">
    <property type="entry name" value="Vanillyl_alc_oxidase_C-sub2"/>
</dbReference>
<comment type="cofactor">
    <cofactor evidence="1">
        <name>FAD</name>
        <dbReference type="ChEBI" id="CHEBI:57692"/>
    </cofactor>
</comment>
<dbReference type="InterPro" id="IPR036318">
    <property type="entry name" value="FAD-bd_PCMH-like_sf"/>
</dbReference>
<dbReference type="SUPFAM" id="SSF55103">
    <property type="entry name" value="FAD-linked oxidases, C-terminal domain"/>
    <property type="match status" value="1"/>
</dbReference>
<feature type="domain" description="FAD-binding PCMH-type" evidence="6">
    <location>
        <begin position="489"/>
        <end position="669"/>
    </location>
</feature>
<dbReference type="AlphaFoldDB" id="A0A2T2XG63"/>
<dbReference type="PANTHER" id="PTHR42934">
    <property type="entry name" value="GLYCOLATE OXIDASE SUBUNIT GLCD"/>
    <property type="match status" value="1"/>
</dbReference>
<dbReference type="InterPro" id="IPR006094">
    <property type="entry name" value="Oxid_FAD_bind_N"/>
</dbReference>
<evidence type="ECO:0000256" key="5">
    <source>
        <dbReference type="ARBA" id="ARBA00023002"/>
    </source>
</evidence>
<dbReference type="EMBL" id="PXYW01000020">
    <property type="protein sequence ID" value="PSR33468.1"/>
    <property type="molecule type" value="Genomic_DNA"/>
</dbReference>
<dbReference type="Gene3D" id="3.30.465.10">
    <property type="match status" value="2"/>
</dbReference>
<dbReference type="PROSITE" id="PS51387">
    <property type="entry name" value="FAD_PCMH"/>
    <property type="match status" value="2"/>
</dbReference>
<dbReference type="InterPro" id="IPR016169">
    <property type="entry name" value="FAD-bd_PCMH_sub2"/>
</dbReference>
<dbReference type="InterPro" id="IPR016164">
    <property type="entry name" value="FAD-linked_Oxase-like_C"/>
</dbReference>
<sequence length="852" mass="92790">MAASEHPPLWGALPREALTQQVPRMSDMTRQALVSAFTQFLPPERLLTEPDRLMAYSFDATGERHRPDVVAIVDTVGEAVKVMASAHRLGAVVIVRGAGSNLSGGTMPVVGGVVLALSRLRQIRDVDRMNREAVVEAGVVNADLQERLAHEGFFYPPDPASHRISTVGGNIAENSGGPHCVKYGVTTNHVRALEVILADGTFRITPPTGTERTGFDIAGLLTGSEGTLACVVGVHVQIAPKPPATRTMLAIFSQLDDAIRAVSAIVAAKIVPSTLELLDRQSIAIIEPFVHAGYPVDADAVLLIEVDGLPETFPHAVETIRAVVMDKGAVEFREAQTPAEAEALWRGRRAHYGAAARMAPHLWVQDVTVPRPLLPAMVHDVLAIGQRWGFEILTAAHVGDGNLHPVITYDPANPDEVYRMRQADHEILAACVQYGGSITGEHGIGIDKVEQLPLMYSAAELEIMQGLKTVFDPAHRLNPLKAILPVPPSDPVPPADFGDHAPQPTTVEEAQAWIRAAYHRHQPVVVRGARRGIPWEDAPPDALPLDTRSWGRVRDFDRDNLTIEVESGMRAGDLASVVRAAGLDLPGVYPGQEDTVGGLVASNLRTWRHPWSWRDWVLGVEWIDGQGRLLRFGRKTTKNVAGYDVTKLAVGSQGRLGVLTSIIFRLRPLPSDPEWLTVESTDGPRLLEDVLTLLTTPARPEGVLLVREAQQWHLLLLGAHADRWAPVFGSSAGMARTATDAWDTADAWDRWRQTAWDSARERRAYAEGGVKPRALREIVSALAPTARVALFPYSGAYEIYGTVPEALPGLLRRVDGETVWSSRATEWQEIEAGIAHVFDPRGVFAPMTKDVS</sequence>
<evidence type="ECO:0000256" key="1">
    <source>
        <dbReference type="ARBA" id="ARBA00001974"/>
    </source>
</evidence>
<evidence type="ECO:0000259" key="6">
    <source>
        <dbReference type="PROSITE" id="PS51387"/>
    </source>
</evidence>
<evidence type="ECO:0000256" key="3">
    <source>
        <dbReference type="ARBA" id="ARBA00022630"/>
    </source>
</evidence>
<keyword evidence="4" id="KW-0274">FAD</keyword>
<dbReference type="InterPro" id="IPR004113">
    <property type="entry name" value="FAD-bd_oxidored_4_C"/>
</dbReference>
<evidence type="ECO:0000313" key="8">
    <source>
        <dbReference type="Proteomes" id="UP000242972"/>
    </source>
</evidence>
<comment type="similarity">
    <text evidence="2">Belongs to the FAD-binding oxidoreductase/transferase type 4 family.</text>
</comment>
<keyword evidence="3" id="KW-0285">Flavoprotein</keyword>
<reference evidence="7 8" key="1">
    <citation type="journal article" date="2014" name="BMC Genomics">
        <title>Comparison of environmental and isolate Sulfobacillus genomes reveals diverse carbon, sulfur, nitrogen, and hydrogen metabolisms.</title>
        <authorList>
            <person name="Justice N.B."/>
            <person name="Norman A."/>
            <person name="Brown C.T."/>
            <person name="Singh A."/>
            <person name="Thomas B.C."/>
            <person name="Banfield J.F."/>
        </authorList>
    </citation>
    <scope>NUCLEOTIDE SEQUENCE [LARGE SCALE GENOMIC DNA]</scope>
    <source>
        <strain evidence="7">AMDSBA4</strain>
    </source>
</reference>
<keyword evidence="5" id="KW-0560">Oxidoreductase</keyword>